<evidence type="ECO:0000313" key="1">
    <source>
        <dbReference type="EMBL" id="GAA3968197.1"/>
    </source>
</evidence>
<proteinExistence type="predicted"/>
<evidence type="ECO:0008006" key="3">
    <source>
        <dbReference type="Google" id="ProtNLM"/>
    </source>
</evidence>
<comment type="caution">
    <text evidence="1">The sequence shown here is derived from an EMBL/GenBank/DDBJ whole genome shotgun (WGS) entry which is preliminary data.</text>
</comment>
<reference evidence="2" key="1">
    <citation type="journal article" date="2019" name="Int. J. Syst. Evol. Microbiol.">
        <title>The Global Catalogue of Microorganisms (GCM) 10K type strain sequencing project: providing services to taxonomists for standard genome sequencing and annotation.</title>
        <authorList>
            <consortium name="The Broad Institute Genomics Platform"/>
            <consortium name="The Broad Institute Genome Sequencing Center for Infectious Disease"/>
            <person name="Wu L."/>
            <person name="Ma J."/>
        </authorList>
    </citation>
    <scope>NUCLEOTIDE SEQUENCE [LARGE SCALE GENOMIC DNA]</scope>
    <source>
        <strain evidence="2">JCM 17338</strain>
    </source>
</reference>
<keyword evidence="2" id="KW-1185">Reference proteome</keyword>
<sequence length="254" mass="27891">MLFTSCKKIIEIDTNNAEPQLVIEGVITNQIGDQVIKISKSVSYDDQSIFPAVSGATVSVSDSRGNNYNFTENAAGVYALRMRGIAGVTYTMKAVVEGKTYTAISKMPTAVRLDSIGVVVNTFFNNERKTIAAYVLDPAGEANYYHFNMYVNDLQSDRVYVNNDRLTNGNNLRLQLFYSKNDDDDEGLLTGDKVAVDMHCIDANIFNYWYALSQQSGRGPNQGTTPANPTSNISNGALGYFSAQTNQRLSIVVP</sequence>
<evidence type="ECO:0000313" key="2">
    <source>
        <dbReference type="Proteomes" id="UP001501081"/>
    </source>
</evidence>
<name>A0ABP7PP89_9SPHI</name>
<protein>
    <recommendedName>
        <fullName evidence="3">DUF4249 domain-containing protein</fullName>
    </recommendedName>
</protein>
<gene>
    <name evidence="1" type="ORF">GCM10022246_21200</name>
</gene>
<dbReference type="Proteomes" id="UP001501081">
    <property type="component" value="Unassembled WGS sequence"/>
</dbReference>
<organism evidence="1 2">
    <name type="scientific">Pedobacter ginsengiterrae</name>
    <dbReference type="NCBI Taxonomy" id="871696"/>
    <lineage>
        <taxon>Bacteria</taxon>
        <taxon>Pseudomonadati</taxon>
        <taxon>Bacteroidota</taxon>
        <taxon>Sphingobacteriia</taxon>
        <taxon>Sphingobacteriales</taxon>
        <taxon>Sphingobacteriaceae</taxon>
        <taxon>Pedobacter</taxon>
    </lineage>
</organism>
<dbReference type="InterPro" id="IPR025345">
    <property type="entry name" value="DUF4249"/>
</dbReference>
<accession>A0ABP7PP89</accession>
<dbReference type="EMBL" id="BAABAK010000010">
    <property type="protein sequence ID" value="GAA3968197.1"/>
    <property type="molecule type" value="Genomic_DNA"/>
</dbReference>
<dbReference type="Pfam" id="PF14054">
    <property type="entry name" value="DUF4249"/>
    <property type="match status" value="1"/>
</dbReference>